<dbReference type="Proteomes" id="UP000308349">
    <property type="component" value="Unassembled WGS sequence"/>
</dbReference>
<comment type="caution">
    <text evidence="1">The sequence shown here is derived from an EMBL/GenBank/DDBJ whole genome shotgun (WGS) entry which is preliminary data.</text>
</comment>
<reference evidence="1 2" key="1">
    <citation type="submission" date="2019-05" db="EMBL/GenBank/DDBJ databases">
        <title>Genomes sequences of two Nocardia cyriacigeorgica environmental isolates, type strains Nocardia asteroides ATCC 19247 and Nocardia cyriacigeorgica DSM 44484.</title>
        <authorList>
            <person name="Vautrin F."/>
            <person name="Bergeron E."/>
            <person name="Dubost A."/>
            <person name="Abrouk D."/>
            <person name="Rodriguez Nava V."/>
            <person name="Pujic P."/>
        </authorList>
    </citation>
    <scope>NUCLEOTIDE SEQUENCE [LARGE SCALE GENOMIC DNA]</scope>
    <source>
        <strain evidence="1 2">EML 1456</strain>
    </source>
</reference>
<sequence length="82" mass="8944">MQKPSVGRIVHYQSYGTPGGEHEPETLAAIVTKVKGCDPELGRDGCPHVSLRVFYDNGDSSKAEVPFAEIPTPGHWNWAPRA</sequence>
<evidence type="ECO:0000313" key="2">
    <source>
        <dbReference type="Proteomes" id="UP000308349"/>
    </source>
</evidence>
<name>A0A5R8P6Y8_9NOCA</name>
<dbReference type="EMBL" id="VBUU01000040">
    <property type="protein sequence ID" value="TLF96809.1"/>
    <property type="molecule type" value="Genomic_DNA"/>
</dbReference>
<dbReference type="AlphaFoldDB" id="A0A5R8P6Y8"/>
<organism evidence="1 2">
    <name type="scientific">Nocardia cyriacigeorgica</name>
    <dbReference type="NCBI Taxonomy" id="135487"/>
    <lineage>
        <taxon>Bacteria</taxon>
        <taxon>Bacillati</taxon>
        <taxon>Actinomycetota</taxon>
        <taxon>Actinomycetes</taxon>
        <taxon>Mycobacteriales</taxon>
        <taxon>Nocardiaceae</taxon>
        <taxon>Nocardia</taxon>
    </lineage>
</organism>
<accession>A0A5R8P6Y8</accession>
<gene>
    <name evidence="1" type="ORF">FEK35_27340</name>
</gene>
<dbReference type="RefSeq" id="WP_138458650.1">
    <property type="nucleotide sequence ID" value="NZ_VBUU01000040.1"/>
</dbReference>
<protein>
    <submittedName>
        <fullName evidence="1">Uncharacterized protein</fullName>
    </submittedName>
</protein>
<evidence type="ECO:0000313" key="1">
    <source>
        <dbReference type="EMBL" id="TLF96809.1"/>
    </source>
</evidence>
<dbReference type="OrthoDB" id="4563059at2"/>
<proteinExistence type="predicted"/>